<dbReference type="InterPro" id="IPR018822">
    <property type="entry name" value="UPF0646"/>
</dbReference>
<organism evidence="2 3">
    <name type="scientific">Patellaria atrata CBS 101060</name>
    <dbReference type="NCBI Taxonomy" id="1346257"/>
    <lineage>
        <taxon>Eukaryota</taxon>
        <taxon>Fungi</taxon>
        <taxon>Dikarya</taxon>
        <taxon>Ascomycota</taxon>
        <taxon>Pezizomycotina</taxon>
        <taxon>Dothideomycetes</taxon>
        <taxon>Dothideomycetes incertae sedis</taxon>
        <taxon>Patellariales</taxon>
        <taxon>Patellariaceae</taxon>
        <taxon>Patellaria</taxon>
    </lineage>
</organism>
<evidence type="ECO:0000256" key="1">
    <source>
        <dbReference type="SAM" id="MobiDB-lite"/>
    </source>
</evidence>
<feature type="region of interest" description="Disordered" evidence="1">
    <location>
        <begin position="416"/>
        <end position="814"/>
    </location>
</feature>
<feature type="compositionally biased region" description="Acidic residues" evidence="1">
    <location>
        <begin position="432"/>
        <end position="442"/>
    </location>
</feature>
<evidence type="ECO:0000313" key="3">
    <source>
        <dbReference type="Proteomes" id="UP000799429"/>
    </source>
</evidence>
<evidence type="ECO:0000313" key="2">
    <source>
        <dbReference type="EMBL" id="KAF2843496.1"/>
    </source>
</evidence>
<feature type="compositionally biased region" description="Acidic residues" evidence="1">
    <location>
        <begin position="754"/>
        <end position="768"/>
    </location>
</feature>
<gene>
    <name evidence="2" type="ORF">M501DRAFT_1012841</name>
</gene>
<dbReference type="Proteomes" id="UP000799429">
    <property type="component" value="Unassembled WGS sequence"/>
</dbReference>
<feature type="compositionally biased region" description="Basic and acidic residues" evidence="1">
    <location>
        <begin position="451"/>
        <end position="468"/>
    </location>
</feature>
<feature type="compositionally biased region" description="Polar residues" evidence="1">
    <location>
        <begin position="225"/>
        <end position="238"/>
    </location>
</feature>
<feature type="compositionally biased region" description="Basic and acidic residues" evidence="1">
    <location>
        <begin position="605"/>
        <end position="615"/>
    </location>
</feature>
<protein>
    <submittedName>
        <fullName evidence="2">Uncharacterized protein</fullName>
    </submittedName>
</protein>
<accession>A0A9P4SIC0</accession>
<keyword evidence="3" id="KW-1185">Reference proteome</keyword>
<dbReference type="OrthoDB" id="5339076at2759"/>
<dbReference type="AlphaFoldDB" id="A0A9P4SIC0"/>
<feature type="region of interest" description="Disordered" evidence="1">
    <location>
        <begin position="1"/>
        <end position="20"/>
    </location>
</feature>
<feature type="region of interest" description="Disordered" evidence="1">
    <location>
        <begin position="216"/>
        <end position="265"/>
    </location>
</feature>
<proteinExistence type="predicted"/>
<sequence length="814" mass="91125">MDLPVPEDQMEISSDIGRGDEDMDFQLDLFYGTDNDQEMAENPEAGLTLSGYQNGTQTYQEEELHFDDDLEAVDAGNIRDEDLADASELGQEDQDLTVVEDHPAVNTAPASIYDDAQVDHILGMEELSGLASQEAAKSVDLEPVPGTEVPTAQPSGDCLIVEHGKAESTHTPLYPEGHEDGKEYSGLDEQRDCAQIPAGDEPRLTPPQSDIAKSEVEERVLETDVQPQDSYPNGSQWEFQEDEHNDGDGQGYSYDDQDYDAQDHATSPTLSNVYLLTLIYKDNQISLFPQPDQDYFLQDASIVDKSIENFFKACREILGNTVTEVEQLDINIPQLGVSIDEDCVHAGSTSLSDILDVYTQLHLNDGNDDPGRLFMTLSTKTRFSSQLNELQQAVTDGKGISQVIFPGTYDGWEREEDETAHADNTEGQFSPVEEDPETEDPGEYPPAIVEDAVKEDEIISRKEGEGEKILNLQATEIDQPETESRYQTETLRQENPNRQESEPEVRVRNEDETGGSEIEPEYLIDYGDSDDEDFPEREAEATTHAEATSGSATIQGDGSPPVECKVQPDFTFSDDNTNWLDEAWAEADPRDAPEDITQSEVQEAVPDHGVEHHQDQNSGEYDDNFWNELTAESGSTYEDILDPQEYEGSQAGRPIEHEAEVHEQDESQKQEQNKPTTFPEDASKSHSEEGIDEFPILEENAPSNFEDHDQQNLENENFEFNEEHGAIDSFHEDTHSHELPERANAHIRSRTYDDDLDEINYSDSEDENPNPPAMTGEKHQHTGSPPNKRSRSDLGEGDEDDFDIEIDVKRIRSD</sequence>
<feature type="compositionally biased region" description="Acidic residues" evidence="1">
    <location>
        <begin position="512"/>
        <end position="535"/>
    </location>
</feature>
<comment type="caution">
    <text evidence="2">The sequence shown here is derived from an EMBL/GenBank/DDBJ whole genome shotgun (WGS) entry which is preliminary data.</text>
</comment>
<dbReference type="Pfam" id="PF10336">
    <property type="entry name" value="DUF2420"/>
    <property type="match status" value="1"/>
</dbReference>
<feature type="compositionally biased region" description="Basic and acidic residues" evidence="1">
    <location>
        <begin position="721"/>
        <end position="744"/>
    </location>
</feature>
<feature type="compositionally biased region" description="Basic and acidic residues" evidence="1">
    <location>
        <begin position="654"/>
        <end position="672"/>
    </location>
</feature>
<dbReference type="EMBL" id="MU006089">
    <property type="protein sequence ID" value="KAF2843496.1"/>
    <property type="molecule type" value="Genomic_DNA"/>
</dbReference>
<feature type="compositionally biased region" description="Basic and acidic residues" evidence="1">
    <location>
        <begin position="482"/>
        <end position="511"/>
    </location>
</feature>
<feature type="compositionally biased region" description="Acidic residues" evidence="1">
    <location>
        <begin position="795"/>
        <end position="805"/>
    </location>
</feature>
<feature type="compositionally biased region" description="Low complexity" evidence="1">
    <location>
        <begin position="544"/>
        <end position="553"/>
    </location>
</feature>
<reference evidence="2" key="1">
    <citation type="journal article" date="2020" name="Stud. Mycol.">
        <title>101 Dothideomycetes genomes: a test case for predicting lifestyles and emergence of pathogens.</title>
        <authorList>
            <person name="Haridas S."/>
            <person name="Albert R."/>
            <person name="Binder M."/>
            <person name="Bloem J."/>
            <person name="Labutti K."/>
            <person name="Salamov A."/>
            <person name="Andreopoulos B."/>
            <person name="Baker S."/>
            <person name="Barry K."/>
            <person name="Bills G."/>
            <person name="Bluhm B."/>
            <person name="Cannon C."/>
            <person name="Castanera R."/>
            <person name="Culley D."/>
            <person name="Daum C."/>
            <person name="Ezra D."/>
            <person name="Gonzalez J."/>
            <person name="Henrissat B."/>
            <person name="Kuo A."/>
            <person name="Liang C."/>
            <person name="Lipzen A."/>
            <person name="Lutzoni F."/>
            <person name="Magnuson J."/>
            <person name="Mondo S."/>
            <person name="Nolan M."/>
            <person name="Ohm R."/>
            <person name="Pangilinan J."/>
            <person name="Park H.-J."/>
            <person name="Ramirez L."/>
            <person name="Alfaro M."/>
            <person name="Sun H."/>
            <person name="Tritt A."/>
            <person name="Yoshinaga Y."/>
            <person name="Zwiers L.-H."/>
            <person name="Turgeon B."/>
            <person name="Goodwin S."/>
            <person name="Spatafora J."/>
            <person name="Crous P."/>
            <person name="Grigoriev I."/>
        </authorList>
    </citation>
    <scope>NUCLEOTIDE SEQUENCE</scope>
    <source>
        <strain evidence="2">CBS 101060</strain>
    </source>
</reference>
<name>A0A9P4SIC0_9PEZI</name>